<dbReference type="EMBL" id="CAXAMN010025439">
    <property type="protein sequence ID" value="CAK9095160.1"/>
    <property type="molecule type" value="Genomic_DNA"/>
</dbReference>
<dbReference type="Proteomes" id="UP001642484">
    <property type="component" value="Unassembled WGS sequence"/>
</dbReference>
<dbReference type="SMART" id="SM00320">
    <property type="entry name" value="WD40"/>
    <property type="match status" value="7"/>
</dbReference>
<feature type="region of interest" description="Disordered" evidence="9">
    <location>
        <begin position="1001"/>
        <end position="1021"/>
    </location>
</feature>
<dbReference type="SUPFAM" id="SSF103473">
    <property type="entry name" value="MFS general substrate transporter"/>
    <property type="match status" value="1"/>
</dbReference>
<feature type="repeat" description="WD" evidence="7">
    <location>
        <begin position="1230"/>
        <end position="1271"/>
    </location>
</feature>
<feature type="transmembrane region" description="Helical" evidence="10">
    <location>
        <begin position="690"/>
        <end position="714"/>
    </location>
</feature>
<feature type="compositionally biased region" description="Basic and acidic residues" evidence="9">
    <location>
        <begin position="1004"/>
        <end position="1020"/>
    </location>
</feature>
<dbReference type="PROSITE" id="PS50294">
    <property type="entry name" value="WD_REPEATS_REGION"/>
    <property type="match status" value="6"/>
</dbReference>
<keyword evidence="3" id="KW-0813">Transport</keyword>
<feature type="coiled-coil region" evidence="8">
    <location>
        <begin position="186"/>
        <end position="234"/>
    </location>
</feature>
<dbReference type="InterPro" id="IPR045245">
    <property type="entry name" value="Pfs2-like"/>
</dbReference>
<comment type="similarity">
    <text evidence="2">Belongs to the ferroportin (FP) (TC 2.A.100) family. SLC40A subfamily.</text>
</comment>
<evidence type="ECO:0000256" key="1">
    <source>
        <dbReference type="ARBA" id="ARBA00004141"/>
    </source>
</evidence>
<feature type="coiled-coil region" evidence="8">
    <location>
        <begin position="954"/>
        <end position="984"/>
    </location>
</feature>
<dbReference type="PROSITE" id="PS50082">
    <property type="entry name" value="WD_REPEATS_2"/>
    <property type="match status" value="6"/>
</dbReference>
<keyword evidence="8" id="KW-0175">Coiled coil</keyword>
<dbReference type="SUPFAM" id="SSF50978">
    <property type="entry name" value="WD40 repeat-like"/>
    <property type="match status" value="1"/>
</dbReference>
<evidence type="ECO:0000256" key="2">
    <source>
        <dbReference type="ARBA" id="ARBA00006279"/>
    </source>
</evidence>
<dbReference type="InterPro" id="IPR015943">
    <property type="entry name" value="WD40/YVTN_repeat-like_dom_sf"/>
</dbReference>
<comment type="subcellular location">
    <subcellularLocation>
        <location evidence="1">Membrane</location>
        <topology evidence="1">Multi-pass membrane protein</topology>
    </subcellularLocation>
</comment>
<feature type="transmembrane region" description="Helical" evidence="10">
    <location>
        <begin position="527"/>
        <end position="553"/>
    </location>
</feature>
<keyword evidence="5 10" id="KW-1133">Transmembrane helix</keyword>
<feature type="repeat" description="WD" evidence="7">
    <location>
        <begin position="1188"/>
        <end position="1229"/>
    </location>
</feature>
<evidence type="ECO:0000256" key="6">
    <source>
        <dbReference type="ARBA" id="ARBA00023136"/>
    </source>
</evidence>
<feature type="repeat" description="WD" evidence="7">
    <location>
        <begin position="1359"/>
        <end position="1391"/>
    </location>
</feature>
<feature type="transmembrane region" description="Helical" evidence="10">
    <location>
        <begin position="590"/>
        <end position="609"/>
    </location>
</feature>
<feature type="transmembrane region" description="Helical" evidence="10">
    <location>
        <begin position="660"/>
        <end position="678"/>
    </location>
</feature>
<dbReference type="InterPro" id="IPR036322">
    <property type="entry name" value="WD40_repeat_dom_sf"/>
</dbReference>
<keyword evidence="4 10" id="KW-0812">Transmembrane</keyword>
<evidence type="ECO:0000313" key="12">
    <source>
        <dbReference type="Proteomes" id="UP001642484"/>
    </source>
</evidence>
<feature type="transmembrane region" description="Helical" evidence="10">
    <location>
        <begin position="389"/>
        <end position="407"/>
    </location>
</feature>
<keyword evidence="6 10" id="KW-0472">Membrane</keyword>
<evidence type="ECO:0000256" key="3">
    <source>
        <dbReference type="ARBA" id="ARBA00022448"/>
    </source>
</evidence>
<feature type="transmembrane region" description="Helical" evidence="10">
    <location>
        <begin position="334"/>
        <end position="354"/>
    </location>
</feature>
<evidence type="ECO:0000256" key="10">
    <source>
        <dbReference type="SAM" id="Phobius"/>
    </source>
</evidence>
<reference evidence="11 12" key="1">
    <citation type="submission" date="2024-02" db="EMBL/GenBank/DDBJ databases">
        <authorList>
            <person name="Chen Y."/>
            <person name="Shah S."/>
            <person name="Dougan E. K."/>
            <person name="Thang M."/>
            <person name="Chan C."/>
        </authorList>
    </citation>
    <scope>NUCLEOTIDE SEQUENCE [LARGE SCALE GENOMIC DNA]</scope>
</reference>
<dbReference type="Pfam" id="PF06963">
    <property type="entry name" value="FPN1"/>
    <property type="match status" value="1"/>
</dbReference>
<dbReference type="InterPro" id="IPR036259">
    <property type="entry name" value="MFS_trans_sf"/>
</dbReference>
<feature type="repeat" description="WD" evidence="7">
    <location>
        <begin position="1314"/>
        <end position="1346"/>
    </location>
</feature>
<feature type="coiled-coil region" evidence="8">
    <location>
        <begin position="76"/>
        <end position="103"/>
    </location>
</feature>
<dbReference type="InterPro" id="IPR001680">
    <property type="entry name" value="WD40_rpt"/>
</dbReference>
<feature type="transmembrane region" description="Helical" evidence="10">
    <location>
        <begin position="621"/>
        <end position="640"/>
    </location>
</feature>
<feature type="transmembrane region" description="Helical" evidence="10">
    <location>
        <begin position="361"/>
        <end position="383"/>
    </location>
</feature>
<comment type="caution">
    <text evidence="11">The sequence shown here is derived from an EMBL/GenBank/DDBJ whole genome shotgun (WGS) entry which is preliminary data.</text>
</comment>
<proteinExistence type="inferred from homology"/>
<evidence type="ECO:0000256" key="8">
    <source>
        <dbReference type="SAM" id="Coils"/>
    </source>
</evidence>
<dbReference type="PANTHER" id="PTHR22836:SF0">
    <property type="entry name" value="PRE-MRNA 3' END PROCESSING PROTEIN WDR33"/>
    <property type="match status" value="1"/>
</dbReference>
<evidence type="ECO:0000256" key="7">
    <source>
        <dbReference type="PROSITE-ProRule" id="PRU00221"/>
    </source>
</evidence>
<keyword evidence="12" id="KW-1185">Reference proteome</keyword>
<feature type="repeat" description="WD" evidence="7">
    <location>
        <begin position="1272"/>
        <end position="1313"/>
    </location>
</feature>
<name>A0ABP0R3L3_9DINO</name>
<dbReference type="Gene3D" id="1.20.1250.20">
    <property type="entry name" value="MFS general substrate transporter like domains"/>
    <property type="match status" value="1"/>
</dbReference>
<feature type="coiled-coil region" evidence="8">
    <location>
        <begin position="791"/>
        <end position="818"/>
    </location>
</feature>
<evidence type="ECO:0000256" key="5">
    <source>
        <dbReference type="ARBA" id="ARBA00022989"/>
    </source>
</evidence>
<feature type="transmembrane region" description="Helical" evidence="10">
    <location>
        <begin position="565"/>
        <end position="584"/>
    </location>
</feature>
<feature type="coiled-coil region" evidence="8">
    <location>
        <begin position="849"/>
        <end position="876"/>
    </location>
</feature>
<sequence length="1415" mass="159006">MIAEVLNKVSEAQEAYDIIEKNKDNVEILESLHSRPSIDPCKRKLLTAQKPMEVTDEIDRLANRLALSESEGREMVAAVMSELQAAEADADESLEESKALEKLRKEQMEHVLHQKKTLDWIEGGAGMSNVVNSGEISEEQFQAMSEEEQNKAWQNERSNKIEKRFTVTLRAATELHKSFPSVHEHIRQKEECVEQLKEKASEAMEARVAVFQHVERVEKHLDEETRKSIRCEEERGKSTDQLQVAMDNLQETRKAFLNALIAAVDARIESDADYQHEKRMEPLLFDPLRDYSDDLVYRKLLLSHGITRLATQAWFFIAPLVLLRFTPGRLEGPAVWGLATMLGSALLTPPLGAWADRMDRCWVVTLGVSAQALAVLGSTWVLALDAVQSGSGAALPALGAFTCFSVLEELASSLSDVVVKRDWAPRLFEGERLRRANSMMSQIDLWSKALGPFLAGLLMTLLGDAFGFVAVGLLNVLSFPPQLLLLRSIYTERVSQLQPLPKEVHEAKPLTAKSAAWRAWLDHPSGIQFLGISYSLLYLTVLSPAGPFLTAHLAQWQVSSLQLSLFRGAGALVGVAGVMVYPFAQDLLGPQLADAVFALWLATWILLALDTFHQAVSAGGASPALLIFMCAVCLARPGLYGFELGLLNTQQDLSDARHRSAIGAVDSALVSLATLAMYGSGLVLSRPEQFVVLVDMSTLFVSLGVGTYLMWMLLYHSHKHRLGESMSATRSELQKAVEARDLVLYRCDQVEKQVAEQTEAVRQKIEEKQKDLLSHTVPSVKEHMLNLALSNELLNRVREEKKEELEVLHKERDVAIAKVNALSTKQRGNKSKLDLSRKKEEVSKYIKLIESRQQVLEALETELHRASEQYEFCRSLGVHHSELDHEDAMRLAKAEADRCLGSFEFWKEDEAEAITEEADPNCTTLQLISAKKDLEDQMTQAFKRELDQVHADNRLEHQRKDEQLEDMRAQMEQQQEVTARMQDMMVQMQEMLRKSGVALPQEMPRADSEGRERTEAEDRTGPMSHEIVLYSKGKGKGLDDPLRRFTKRTVDYGSPMVRWLEDCLSRPKRRRFQRHYNYTKELVLPFAMPQNPYDGICPRFVHAAVNKNRSPVHVVTWFPNGRRVLTGTLAGEMTIWSGLQFHSENVMQAHNAGIKAMRWTPDESVMVSGDQLGFIKLWDQYIYNFQTFQGHKDSVCDIAIAPTGEKFCSCADDSHAKVWDLRTGEEERAFTGHGWDVKCCAWHPTKGLVATGSKDSQIKLWDPRGSEAITTIFCHKNTVTSVAWSPSGQWLASASRDQLVMLMDIRTMSVRKVFKAHQKEVTSLCWHPESDGLLASGGYDGAIHFWGTQGSSSPIESLPLAHEGPVWSLAWHPLGHLLVSGSNDYSTRFWSRARPGDRAFEQFLPKRVGVIPGEA</sequence>
<feature type="repeat" description="WD" evidence="7">
    <location>
        <begin position="1147"/>
        <end position="1179"/>
    </location>
</feature>
<evidence type="ECO:0000313" key="11">
    <source>
        <dbReference type="EMBL" id="CAK9095160.1"/>
    </source>
</evidence>
<protein>
    <submittedName>
        <fullName evidence="11">Uncharacterized protein</fullName>
    </submittedName>
</protein>
<evidence type="ECO:0000256" key="4">
    <source>
        <dbReference type="ARBA" id="ARBA00022692"/>
    </source>
</evidence>
<evidence type="ECO:0000256" key="9">
    <source>
        <dbReference type="SAM" id="MobiDB-lite"/>
    </source>
</evidence>
<feature type="coiled-coil region" evidence="8">
    <location>
        <begin position="2"/>
        <end position="29"/>
    </location>
</feature>
<accession>A0ABP0R3L3</accession>
<dbReference type="CDD" id="cd00200">
    <property type="entry name" value="WD40"/>
    <property type="match status" value="1"/>
</dbReference>
<organism evidence="11 12">
    <name type="scientific">Durusdinium trenchii</name>
    <dbReference type="NCBI Taxonomy" id="1381693"/>
    <lineage>
        <taxon>Eukaryota</taxon>
        <taxon>Sar</taxon>
        <taxon>Alveolata</taxon>
        <taxon>Dinophyceae</taxon>
        <taxon>Suessiales</taxon>
        <taxon>Symbiodiniaceae</taxon>
        <taxon>Durusdinium</taxon>
    </lineage>
</organism>
<gene>
    <name evidence="11" type="ORF">CCMP2556_LOCUS45344</name>
</gene>
<dbReference type="Pfam" id="PF00400">
    <property type="entry name" value="WD40"/>
    <property type="match status" value="6"/>
</dbReference>
<feature type="transmembrane region" description="Helical" evidence="10">
    <location>
        <begin position="449"/>
        <end position="477"/>
    </location>
</feature>
<dbReference type="Gene3D" id="2.130.10.10">
    <property type="entry name" value="YVTN repeat-like/Quinoprotein amine dehydrogenase"/>
    <property type="match status" value="2"/>
</dbReference>
<dbReference type="PANTHER" id="PTHR22836">
    <property type="entry name" value="WD40 REPEAT PROTEIN"/>
    <property type="match status" value="1"/>
</dbReference>
<keyword evidence="7" id="KW-0853">WD repeat</keyword>
<dbReference type="InterPro" id="IPR009716">
    <property type="entry name" value="Ferroportin-1"/>
</dbReference>